<dbReference type="Proteomes" id="UP001623330">
    <property type="component" value="Unassembled WGS sequence"/>
</dbReference>
<evidence type="ECO:0000256" key="2">
    <source>
        <dbReference type="ARBA" id="ARBA00022942"/>
    </source>
</evidence>
<dbReference type="InterPro" id="IPR033464">
    <property type="entry name" value="CSN8_PSD8_EIF3K"/>
</dbReference>
<dbReference type="GO" id="GO:0000502">
    <property type="term" value="C:proteasome complex"/>
    <property type="evidence" value="ECO:0007669"/>
    <property type="project" value="UniProtKB-KW"/>
</dbReference>
<reference evidence="4 5" key="1">
    <citation type="submission" date="2024-05" db="EMBL/GenBank/DDBJ databases">
        <title>Long read based assembly of the Candida bracarensis genome reveals expanded adhesin content.</title>
        <authorList>
            <person name="Marcet-Houben M."/>
            <person name="Ksiezopolska E."/>
            <person name="Gabaldon T."/>
        </authorList>
    </citation>
    <scope>NUCLEOTIDE SEQUENCE [LARGE SCALE GENOMIC DNA]</scope>
    <source>
        <strain evidence="4 5">CBM6</strain>
    </source>
</reference>
<dbReference type="InterPro" id="IPR000717">
    <property type="entry name" value="PCI_dom"/>
</dbReference>
<evidence type="ECO:0000259" key="3">
    <source>
        <dbReference type="PROSITE" id="PS50250"/>
    </source>
</evidence>
<protein>
    <submittedName>
        <fullName evidence="4">26S proteasome regulatory subunit RPN12</fullName>
    </submittedName>
</protein>
<comment type="similarity">
    <text evidence="1">Belongs to the proteasome subunit S14 family.</text>
</comment>
<dbReference type="EMBL" id="JBEVYD010000012">
    <property type="protein sequence ID" value="KAL3229295.1"/>
    <property type="molecule type" value="Genomic_DNA"/>
</dbReference>
<organism evidence="4 5">
    <name type="scientific">Nakaseomyces bracarensis</name>
    <dbReference type="NCBI Taxonomy" id="273131"/>
    <lineage>
        <taxon>Eukaryota</taxon>
        <taxon>Fungi</taxon>
        <taxon>Dikarya</taxon>
        <taxon>Ascomycota</taxon>
        <taxon>Saccharomycotina</taxon>
        <taxon>Saccharomycetes</taxon>
        <taxon>Saccharomycetales</taxon>
        <taxon>Saccharomycetaceae</taxon>
        <taxon>Nakaseomyces</taxon>
    </lineage>
</organism>
<dbReference type="Gene3D" id="1.25.40.990">
    <property type="match status" value="1"/>
</dbReference>
<dbReference type="PROSITE" id="PS50250">
    <property type="entry name" value="PCI"/>
    <property type="match status" value="1"/>
</dbReference>
<accession>A0ABR4NNA4</accession>
<comment type="caution">
    <text evidence="4">The sequence shown here is derived from an EMBL/GenBank/DDBJ whole genome shotgun (WGS) entry which is preliminary data.</text>
</comment>
<keyword evidence="2 4" id="KW-0647">Proteasome</keyword>
<dbReference type="InterPro" id="IPR006746">
    <property type="entry name" value="26S_Psome_Rpn12"/>
</dbReference>
<evidence type="ECO:0000256" key="1">
    <source>
        <dbReference type="ARBA" id="ARBA00009627"/>
    </source>
</evidence>
<dbReference type="PANTHER" id="PTHR12387:SF0">
    <property type="entry name" value="26S PROTEASOME NON-ATPASE REGULATORY SUBUNIT 8"/>
    <property type="match status" value="1"/>
</dbReference>
<sequence length="265" mass="30678">MAPNLSELSAKLYQSYTSKDYEVCKKLLPAIKIELIKNGILIPDLNKDSPEYIKDLTLTRKILELGALVSIHVLDFESFYSFFTQLRMFYFSSSNVLNNSEERSKIVSLYLLTLLSDGDVTKFHSELEFFDKHIQNIEEDQLLSYPIKVDRWLMEGSYQKAWDLLEAGSKVPEFDVFTKTLMKAVREEIARNTELAYDKLPLSSIKALLFFNNEKETESFAKERDWKISRGYIIFEEEATAETPVEALDIVDKTLDYSINIESIV</sequence>
<proteinExistence type="inferred from homology"/>
<gene>
    <name evidence="4" type="ORF">RNJ44_02382</name>
</gene>
<dbReference type="PANTHER" id="PTHR12387">
    <property type="entry name" value="26S PROTEASOME NON-ATPASE REGULATORY SUBUNIT 8"/>
    <property type="match status" value="1"/>
</dbReference>
<evidence type="ECO:0000313" key="5">
    <source>
        <dbReference type="Proteomes" id="UP001623330"/>
    </source>
</evidence>
<feature type="domain" description="PCI" evidence="3">
    <location>
        <begin position="75"/>
        <end position="251"/>
    </location>
</feature>
<keyword evidence="5" id="KW-1185">Reference proteome</keyword>
<name>A0ABR4NNA4_9SACH</name>
<dbReference type="Pfam" id="PF10075">
    <property type="entry name" value="CSN8_PSD8_EIF3K"/>
    <property type="match status" value="1"/>
</dbReference>
<evidence type="ECO:0000313" key="4">
    <source>
        <dbReference type="EMBL" id="KAL3229295.1"/>
    </source>
</evidence>